<dbReference type="NCBIfam" id="NF004538">
    <property type="entry name" value="PRK05888.1-4"/>
    <property type="match status" value="1"/>
</dbReference>
<feature type="region of interest" description="Disordered" evidence="9">
    <location>
        <begin position="115"/>
        <end position="209"/>
    </location>
</feature>
<keyword evidence="5" id="KW-0479">Metal-binding</keyword>
<dbReference type="AlphaFoldDB" id="A0A915P2N7"/>
<feature type="compositionally biased region" description="Polar residues" evidence="9">
    <location>
        <begin position="148"/>
        <end position="161"/>
    </location>
</feature>
<feature type="compositionally biased region" description="Polar residues" evidence="9">
    <location>
        <begin position="180"/>
        <end position="190"/>
    </location>
</feature>
<dbReference type="GO" id="GO:0016020">
    <property type="term" value="C:membrane"/>
    <property type="evidence" value="ECO:0007669"/>
    <property type="project" value="InterPro"/>
</dbReference>
<dbReference type="HAMAP" id="MF_01351">
    <property type="entry name" value="NDH1_NuoI"/>
    <property type="match status" value="1"/>
</dbReference>
<dbReference type="Proteomes" id="UP000887560">
    <property type="component" value="Unplaced"/>
</dbReference>
<evidence type="ECO:0000256" key="7">
    <source>
        <dbReference type="ARBA" id="ARBA00023004"/>
    </source>
</evidence>
<dbReference type="PANTHER" id="PTHR10849:SF20">
    <property type="entry name" value="NADH DEHYDROGENASE [UBIQUINONE] IRON-SULFUR PROTEIN 8, MITOCHONDRIAL"/>
    <property type="match status" value="1"/>
</dbReference>
<comment type="cofactor">
    <cofactor evidence="1">
        <name>[4Fe-4S] cluster</name>
        <dbReference type="ChEBI" id="CHEBI:49883"/>
    </cofactor>
</comment>
<dbReference type="PROSITE" id="PS00198">
    <property type="entry name" value="4FE4S_FER_1"/>
    <property type="match status" value="1"/>
</dbReference>
<feature type="compositionally biased region" description="Basic and acidic residues" evidence="9">
    <location>
        <begin position="381"/>
        <end position="411"/>
    </location>
</feature>
<evidence type="ECO:0000313" key="11">
    <source>
        <dbReference type="Proteomes" id="UP000887560"/>
    </source>
</evidence>
<dbReference type="GO" id="GO:0032981">
    <property type="term" value="P:mitochondrial respiratory chain complex I assembly"/>
    <property type="evidence" value="ECO:0007669"/>
    <property type="project" value="TreeGrafter"/>
</dbReference>
<dbReference type="SUPFAM" id="SSF54862">
    <property type="entry name" value="4Fe-4S ferredoxins"/>
    <property type="match status" value="1"/>
</dbReference>
<feature type="compositionally biased region" description="Basic and acidic residues" evidence="9">
    <location>
        <begin position="163"/>
        <end position="179"/>
    </location>
</feature>
<dbReference type="InterPro" id="IPR017900">
    <property type="entry name" value="4Fe4S_Fe_S_CS"/>
</dbReference>
<feature type="domain" description="4Fe-4S ferredoxin-type" evidence="10">
    <location>
        <begin position="706"/>
        <end position="735"/>
    </location>
</feature>
<feature type="domain" description="4Fe-4S ferredoxin-type" evidence="10">
    <location>
        <begin position="667"/>
        <end position="696"/>
    </location>
</feature>
<dbReference type="InterPro" id="IPR017896">
    <property type="entry name" value="4Fe4S_Fe-S-bd"/>
</dbReference>
<dbReference type="GO" id="GO:0003954">
    <property type="term" value="F:NADH dehydrogenase activity"/>
    <property type="evidence" value="ECO:0007669"/>
    <property type="project" value="TreeGrafter"/>
</dbReference>
<feature type="region of interest" description="Disordered" evidence="9">
    <location>
        <begin position="337"/>
        <end position="447"/>
    </location>
</feature>
<comment type="function">
    <text evidence="2">Core subunit of the mitochondrial membrane respiratory chain NADH dehydrogenase (Complex I) that is believed to belong to the minimal assembly required for catalysis. Complex I functions in the transfer of electrons from NADH to the respiratory chain. The immediate electron acceptor for the enzyme is believed to be ubiquinone.</text>
</comment>
<organism evidence="11 12">
    <name type="scientific">Meloidogyne floridensis</name>
    <dbReference type="NCBI Taxonomy" id="298350"/>
    <lineage>
        <taxon>Eukaryota</taxon>
        <taxon>Metazoa</taxon>
        <taxon>Ecdysozoa</taxon>
        <taxon>Nematoda</taxon>
        <taxon>Chromadorea</taxon>
        <taxon>Rhabditida</taxon>
        <taxon>Tylenchina</taxon>
        <taxon>Tylenchomorpha</taxon>
        <taxon>Tylenchoidea</taxon>
        <taxon>Meloidogynidae</taxon>
        <taxon>Meloidogyninae</taxon>
        <taxon>Meloidogyne</taxon>
    </lineage>
</organism>
<keyword evidence="6" id="KW-1278">Translocase</keyword>
<dbReference type="GO" id="GO:0005739">
    <property type="term" value="C:mitochondrion"/>
    <property type="evidence" value="ECO:0007669"/>
    <property type="project" value="UniProtKB-ARBA"/>
</dbReference>
<evidence type="ECO:0000256" key="5">
    <source>
        <dbReference type="ARBA" id="ARBA00022723"/>
    </source>
</evidence>
<dbReference type="FunFam" id="3.30.70.3270:FF:000001">
    <property type="entry name" value="NADH-quinone oxidoreductase subunit I 1"/>
    <property type="match status" value="1"/>
</dbReference>
<comment type="similarity">
    <text evidence="3">Belongs to the complex I 23 kDa subunit family.</text>
</comment>
<dbReference type="GO" id="GO:0051539">
    <property type="term" value="F:4 iron, 4 sulfur cluster binding"/>
    <property type="evidence" value="ECO:0007669"/>
    <property type="project" value="UniProtKB-KW"/>
</dbReference>
<dbReference type="GO" id="GO:0046872">
    <property type="term" value="F:metal ion binding"/>
    <property type="evidence" value="ECO:0007669"/>
    <property type="project" value="UniProtKB-KW"/>
</dbReference>
<dbReference type="PANTHER" id="PTHR10849">
    <property type="entry name" value="NADH DEHYDROGENASE UBIQUINONE IRON-SULFUR PROTEIN 8, MITOCHONDRIAL"/>
    <property type="match status" value="1"/>
</dbReference>
<keyword evidence="8" id="KW-0411">Iron-sulfur</keyword>
<dbReference type="NCBIfam" id="TIGR01971">
    <property type="entry name" value="NuoI"/>
    <property type="match status" value="1"/>
</dbReference>
<evidence type="ECO:0000256" key="2">
    <source>
        <dbReference type="ARBA" id="ARBA00003257"/>
    </source>
</evidence>
<proteinExistence type="inferred from homology"/>
<dbReference type="NCBIfam" id="NF004539">
    <property type="entry name" value="PRK05888.1-5"/>
    <property type="match status" value="1"/>
</dbReference>
<dbReference type="Gene3D" id="3.30.70.3270">
    <property type="match status" value="1"/>
</dbReference>
<evidence type="ECO:0000256" key="3">
    <source>
        <dbReference type="ARBA" id="ARBA00010277"/>
    </source>
</evidence>
<evidence type="ECO:0000256" key="6">
    <source>
        <dbReference type="ARBA" id="ARBA00022967"/>
    </source>
</evidence>
<keyword evidence="7" id="KW-0408">Iron</keyword>
<keyword evidence="11" id="KW-1185">Reference proteome</keyword>
<evidence type="ECO:0000256" key="8">
    <source>
        <dbReference type="ARBA" id="ARBA00023014"/>
    </source>
</evidence>
<evidence type="ECO:0000256" key="1">
    <source>
        <dbReference type="ARBA" id="ARBA00001966"/>
    </source>
</evidence>
<dbReference type="Pfam" id="PF12838">
    <property type="entry name" value="Fer4_7"/>
    <property type="match status" value="1"/>
</dbReference>
<dbReference type="CDD" id="cd10549">
    <property type="entry name" value="MtMvhB_like"/>
    <property type="match status" value="1"/>
</dbReference>
<keyword evidence="4" id="KW-0004">4Fe-4S</keyword>
<feature type="compositionally biased region" description="Basic and acidic residues" evidence="9">
    <location>
        <begin position="303"/>
        <end position="322"/>
    </location>
</feature>
<dbReference type="WBParaSite" id="scf7180000422767.g9563">
    <property type="protein sequence ID" value="scf7180000422767.g9563"/>
    <property type="gene ID" value="scf7180000422767.g9563"/>
</dbReference>
<reference evidence="12" key="1">
    <citation type="submission" date="2022-11" db="UniProtKB">
        <authorList>
            <consortium name="WormBaseParasite"/>
        </authorList>
    </citation>
    <scope>IDENTIFICATION</scope>
</reference>
<feature type="compositionally biased region" description="Basic and acidic residues" evidence="9">
    <location>
        <begin position="418"/>
        <end position="429"/>
    </location>
</feature>
<dbReference type="PROSITE" id="PS51379">
    <property type="entry name" value="4FE4S_FER_2"/>
    <property type="match status" value="2"/>
</dbReference>
<name>A0A915P2N7_9BILA</name>
<evidence type="ECO:0000256" key="4">
    <source>
        <dbReference type="ARBA" id="ARBA00022485"/>
    </source>
</evidence>
<feature type="compositionally biased region" description="Basic and acidic residues" evidence="9">
    <location>
        <begin position="345"/>
        <end position="367"/>
    </location>
</feature>
<evidence type="ECO:0000259" key="10">
    <source>
        <dbReference type="PROSITE" id="PS51379"/>
    </source>
</evidence>
<dbReference type="GO" id="GO:0006120">
    <property type="term" value="P:mitochondrial electron transport, NADH to ubiquinone"/>
    <property type="evidence" value="ECO:0007669"/>
    <property type="project" value="TreeGrafter"/>
</dbReference>
<feature type="region of interest" description="Disordered" evidence="9">
    <location>
        <begin position="256"/>
        <end position="276"/>
    </location>
</feature>
<accession>A0A915P2N7</accession>
<evidence type="ECO:0000256" key="9">
    <source>
        <dbReference type="SAM" id="MobiDB-lite"/>
    </source>
</evidence>
<evidence type="ECO:0000313" key="12">
    <source>
        <dbReference type="WBParaSite" id="scf7180000422767.g9563"/>
    </source>
</evidence>
<protein>
    <submittedName>
        <fullName evidence="12">4Fe-4S ferredoxin-type domain-containing protein</fullName>
    </submittedName>
</protein>
<sequence>MVTTQHGPQCICEICTCGNNGNGNSSHFYRKEFATTANVSERAKPARPNPELTLDRTIPFHSNEKSVDFSEQQKALTEARNQRFVTSAAFRKRGQNSQIQLTDGQNNQQQQMLRSTYREESERALQNGVQQRVRPARPTATTPIFGGSDSNNIHQTVNQSEYAPKRSERAEAVRPKTSDLWKNSNGTSVEMSGVNAEYGKGGGRGERPVAARPRESNILRGEGPFHVETNQRSEYGPKRGERFEAKRPVESEIWKNEGPNEHTTVNRSEYKGGRGDRFEAKRPVESEIWKNEGPNEHTTVNRSEYKGGRGDRFEMRKPPDSDILRVQGPFESLSVAHSEYAQRGPGERFESRKQGENEEIWRNEGRMAAEGSVSKNDYQLEEGKRGDRHPMRRPKDTEIFDRSGKIGEERTVNATEYSHTRGERAERKVPQPSGIFLPPPGSEFAPESTVTREHYGHKELVERAHPVPRRSEFVLAGPEESFNKSTNYNDNFQQIPSDTYASRPAAVRPSTALKLQGDREFKSGYGAEFTNKLAAMGPCPAGELVETLKGHACKAEDKNGSHTDTNNFHFHSKMHNYFRNLLQNRVFSVALGSNRPGCVSEYVGMIEESDGTLKGDIKAGMERVMLKELVQGFAHVFGHMFMEPATINYPFEKGPLSTRFRGEHALRRYPSGEERCIACKLCEAICPAQAITIETETRPDGSRRTTRYDIDMTKCIYCGLCQEACPVDAIVEGPNFEYSTETHEELLYNKEKLLSNGDRWEPELAANLQAEF</sequence>
<feature type="region of interest" description="Disordered" evidence="9">
    <location>
        <begin position="291"/>
        <end position="322"/>
    </location>
</feature>
<dbReference type="InterPro" id="IPR010226">
    <property type="entry name" value="NADH_quinone_OxRdtase_chainI"/>
</dbReference>